<keyword evidence="1" id="KW-1133">Transmembrane helix</keyword>
<reference evidence="3" key="2">
    <citation type="submission" date="2019-03" db="EMBL/GenBank/DDBJ databases">
        <authorList>
            <person name="Yan Y.-Q."/>
            <person name="Du Z.-J."/>
        </authorList>
    </citation>
    <scope>NUCLEOTIDE SEQUENCE</scope>
    <source>
        <strain evidence="3">PP-F2FG21</strain>
    </source>
</reference>
<sequence>MTTYQKTSLISVDEAITKGRKMLLLPRVVMAIGLFFFLFAITLILIGVFEGPPFTANIWLICTGITVFCFVVFFYLPYLFWSKRTTRWKLWAFDNVDDVHELKIMATEAHLCPAFGTVMDKLQIQSADEREQWLKLQERFNFRSGFIDDPDIPSTTEVFYSKLHLTINVLFALLFVAIGSVIEYFAVKNDGKTSLKIVGAVIATAPLYFIIRSVQRMLKKQPELVLNNQGLFTEPTGLLNWDLIFNEKVTRADQGKRGVKFTFSFQHPGGITHIDISDFNISKSRLERLIRVYKGRYSS</sequence>
<dbReference type="OrthoDB" id="7172951at2"/>
<feature type="transmembrane region" description="Helical" evidence="1">
    <location>
        <begin position="193"/>
        <end position="211"/>
    </location>
</feature>
<dbReference type="Proteomes" id="UP000297248">
    <property type="component" value="Unassembled WGS sequence"/>
</dbReference>
<dbReference type="EMBL" id="JACIEG010000003">
    <property type="protein sequence ID" value="MBB3969329.1"/>
    <property type="molecule type" value="Genomic_DNA"/>
</dbReference>
<keyword evidence="1" id="KW-0472">Membrane</keyword>
<reference evidence="3 4" key="1">
    <citation type="journal article" date="2016" name="Int. J. Syst. Evol. Microbiol.">
        <title>Proposal of Mucilaginibacter phyllosphaerae sp. nov. isolated from the phyllosphere of Galium album.</title>
        <authorList>
            <person name="Aydogan E.L."/>
            <person name="Busse H.J."/>
            <person name="Moser G."/>
            <person name="Muller C."/>
            <person name="Kampfer P."/>
            <person name="Glaeser S.P."/>
        </authorList>
    </citation>
    <scope>NUCLEOTIDE SEQUENCE [LARGE SCALE GENOMIC DNA]</scope>
    <source>
        <strain evidence="3 4">PP-F2FG21</strain>
    </source>
</reference>
<proteinExistence type="predicted"/>
<protein>
    <submittedName>
        <fullName evidence="3">Uncharacterized protein</fullName>
    </submittedName>
</protein>
<reference evidence="2 5" key="3">
    <citation type="submission" date="2020-08" db="EMBL/GenBank/DDBJ databases">
        <title>Genomic Encyclopedia of Type Strains, Phase IV (KMG-IV): sequencing the most valuable type-strain genomes for metagenomic binning, comparative biology and taxonomic classification.</title>
        <authorList>
            <person name="Goeker M."/>
        </authorList>
    </citation>
    <scope>NUCLEOTIDE SEQUENCE [LARGE SCALE GENOMIC DNA]</scope>
    <source>
        <strain evidence="2 5">DSM 100995</strain>
    </source>
</reference>
<feature type="transmembrane region" description="Helical" evidence="1">
    <location>
        <begin position="58"/>
        <end position="81"/>
    </location>
</feature>
<feature type="transmembrane region" description="Helical" evidence="1">
    <location>
        <begin position="165"/>
        <end position="187"/>
    </location>
</feature>
<name>A0A4Y8AD65_9SPHI</name>
<organism evidence="3 4">
    <name type="scientific">Mucilaginibacter phyllosphaerae</name>
    <dbReference type="NCBI Taxonomy" id="1812349"/>
    <lineage>
        <taxon>Bacteria</taxon>
        <taxon>Pseudomonadati</taxon>
        <taxon>Bacteroidota</taxon>
        <taxon>Sphingobacteriia</taxon>
        <taxon>Sphingobacteriales</taxon>
        <taxon>Sphingobacteriaceae</taxon>
        <taxon>Mucilaginibacter</taxon>
    </lineage>
</organism>
<evidence type="ECO:0000256" key="1">
    <source>
        <dbReference type="SAM" id="Phobius"/>
    </source>
</evidence>
<evidence type="ECO:0000313" key="4">
    <source>
        <dbReference type="Proteomes" id="UP000297248"/>
    </source>
</evidence>
<evidence type="ECO:0000313" key="3">
    <source>
        <dbReference type="EMBL" id="TEW65878.1"/>
    </source>
</evidence>
<dbReference type="AlphaFoldDB" id="A0A4Y8AD65"/>
<keyword evidence="1" id="KW-0812">Transmembrane</keyword>
<keyword evidence="5" id="KW-1185">Reference proteome</keyword>
<dbReference type="RefSeq" id="WP_134336744.1">
    <property type="nucleotide sequence ID" value="NZ_BMCZ01000002.1"/>
</dbReference>
<accession>A0A4Y8AD65</accession>
<gene>
    <name evidence="3" type="ORF">E2R65_12140</name>
    <name evidence="2" type="ORF">GGR35_001932</name>
</gene>
<feature type="transmembrane region" description="Helical" evidence="1">
    <location>
        <begin position="28"/>
        <end position="46"/>
    </location>
</feature>
<dbReference type="EMBL" id="SNQG01000004">
    <property type="protein sequence ID" value="TEW65878.1"/>
    <property type="molecule type" value="Genomic_DNA"/>
</dbReference>
<evidence type="ECO:0000313" key="2">
    <source>
        <dbReference type="EMBL" id="MBB3969329.1"/>
    </source>
</evidence>
<dbReference type="Proteomes" id="UP000583101">
    <property type="component" value="Unassembled WGS sequence"/>
</dbReference>
<comment type="caution">
    <text evidence="3">The sequence shown here is derived from an EMBL/GenBank/DDBJ whole genome shotgun (WGS) entry which is preliminary data.</text>
</comment>
<evidence type="ECO:0000313" key="5">
    <source>
        <dbReference type="Proteomes" id="UP000583101"/>
    </source>
</evidence>